<dbReference type="RefSeq" id="WP_213112297.1">
    <property type="nucleotide sequence ID" value="NZ_JAGYPJ010000001.1"/>
</dbReference>
<evidence type="ECO:0000256" key="1">
    <source>
        <dbReference type="SAM" id="Phobius"/>
    </source>
</evidence>
<organism evidence="2 3">
    <name type="scientific">Lederbergia citrisecunda</name>
    <dbReference type="NCBI Taxonomy" id="2833583"/>
    <lineage>
        <taxon>Bacteria</taxon>
        <taxon>Bacillati</taxon>
        <taxon>Bacillota</taxon>
        <taxon>Bacilli</taxon>
        <taxon>Bacillales</taxon>
        <taxon>Bacillaceae</taxon>
        <taxon>Lederbergia</taxon>
    </lineage>
</organism>
<protein>
    <submittedName>
        <fullName evidence="2">Uncharacterized protein</fullName>
    </submittedName>
</protein>
<comment type="caution">
    <text evidence="2">The sequence shown here is derived from an EMBL/GenBank/DDBJ whole genome shotgun (WGS) entry which is preliminary data.</text>
</comment>
<reference evidence="2 3" key="1">
    <citation type="submission" date="2021-05" db="EMBL/GenBank/DDBJ databases">
        <title>Novel Bacillus species.</title>
        <authorList>
            <person name="Liu G."/>
        </authorList>
    </citation>
    <scope>NUCLEOTIDE SEQUENCE [LARGE SCALE GENOMIC DNA]</scope>
    <source>
        <strain evidence="2 3">FJAT-49732</strain>
    </source>
</reference>
<dbReference type="EMBL" id="JAGYPJ010000001">
    <property type="protein sequence ID" value="MBS4201867.1"/>
    <property type="molecule type" value="Genomic_DNA"/>
</dbReference>
<evidence type="ECO:0000313" key="2">
    <source>
        <dbReference type="EMBL" id="MBS4201867.1"/>
    </source>
</evidence>
<keyword evidence="1" id="KW-0812">Transmembrane</keyword>
<gene>
    <name evidence="2" type="ORF">KHA93_19875</name>
</gene>
<evidence type="ECO:0000313" key="3">
    <source>
        <dbReference type="Proteomes" id="UP000682713"/>
    </source>
</evidence>
<sequence length="141" mass="16532">MIKKFSLIIITFALFGAFLYGYMVLQYKEKKINEVANIQYGDITKIVFFDGRGNNPPITLEDKQKITEFEQLLDRCKLKKEKLHDHSKEWIYRADFYKGDNQLTSITFSNLLQIDGRFYNIVEGDLSPDTIHHFLKSANLD</sequence>
<keyword evidence="1" id="KW-0472">Membrane</keyword>
<keyword evidence="1" id="KW-1133">Transmembrane helix</keyword>
<feature type="transmembrane region" description="Helical" evidence="1">
    <location>
        <begin position="6"/>
        <end position="25"/>
    </location>
</feature>
<dbReference type="Proteomes" id="UP000682713">
    <property type="component" value="Unassembled WGS sequence"/>
</dbReference>
<keyword evidence="3" id="KW-1185">Reference proteome</keyword>
<dbReference type="AlphaFoldDB" id="A0A942TS15"/>
<proteinExistence type="predicted"/>
<name>A0A942TS15_9BACI</name>
<accession>A0A942TS15</accession>